<comment type="caution">
    <text evidence="1">The sequence shown here is derived from an EMBL/GenBank/DDBJ whole genome shotgun (WGS) entry which is preliminary data.</text>
</comment>
<name>A0ACC2IE22_9PLEO</name>
<proteinExistence type="predicted"/>
<reference evidence="1" key="1">
    <citation type="submission" date="2022-11" db="EMBL/GenBank/DDBJ databases">
        <title>Genome Sequence of Boeremia exigua.</title>
        <authorList>
            <person name="Buettner E."/>
        </authorList>
    </citation>
    <scope>NUCLEOTIDE SEQUENCE</scope>
    <source>
        <strain evidence="1">CU02</strain>
    </source>
</reference>
<accession>A0ACC2IE22</accession>
<dbReference type="Proteomes" id="UP001153331">
    <property type="component" value="Unassembled WGS sequence"/>
</dbReference>
<dbReference type="EMBL" id="JAPHNI010000252">
    <property type="protein sequence ID" value="KAJ8113449.1"/>
    <property type="molecule type" value="Genomic_DNA"/>
</dbReference>
<evidence type="ECO:0000313" key="2">
    <source>
        <dbReference type="Proteomes" id="UP001153331"/>
    </source>
</evidence>
<organism evidence="1 2">
    <name type="scientific">Boeremia exigua</name>
    <dbReference type="NCBI Taxonomy" id="749465"/>
    <lineage>
        <taxon>Eukaryota</taxon>
        <taxon>Fungi</taxon>
        <taxon>Dikarya</taxon>
        <taxon>Ascomycota</taxon>
        <taxon>Pezizomycotina</taxon>
        <taxon>Dothideomycetes</taxon>
        <taxon>Pleosporomycetidae</taxon>
        <taxon>Pleosporales</taxon>
        <taxon>Pleosporineae</taxon>
        <taxon>Didymellaceae</taxon>
        <taxon>Boeremia</taxon>
    </lineage>
</organism>
<keyword evidence="2" id="KW-1185">Reference proteome</keyword>
<sequence>MNVWGGSLGAEELQYRYATGGPGSYCVVERRVDTKPSTGRLAEWRLISKGGSIRSVAGGQSGSQSSVLLTGATPDEQQYNFRSETLLKMHASIIFSILPLLATTFAAPVDDVKRAVSATCPSYTIINTRGTGEAQGPSSGFRTMNTRVTGALSGGKIYNTVYAAGFSQNSAAGTTDIVNKVNSVLRTNPNECFILEGYSQGAQATVNALPRLTGASFSAVKGVFLIGNPAHKAGLTCNVDNNGGTTTRNVNGLSGRTGTGIPSTWVSKTLDVCIFGDGVCDTTNGNGINGPHLRYGSDTATQNLGSSFIQKQLA</sequence>
<protein>
    <submittedName>
        <fullName evidence="1">Uncharacterized protein</fullName>
    </submittedName>
</protein>
<evidence type="ECO:0000313" key="1">
    <source>
        <dbReference type="EMBL" id="KAJ8113449.1"/>
    </source>
</evidence>
<gene>
    <name evidence="1" type="ORF">OPT61_g4425</name>
</gene>